<feature type="domain" description="AMP-dependent synthetase/ligase" evidence="2">
    <location>
        <begin position="802"/>
        <end position="1015"/>
    </location>
</feature>
<evidence type="ECO:0008006" key="7">
    <source>
        <dbReference type="Google" id="ProtNLM"/>
    </source>
</evidence>
<feature type="compositionally biased region" description="Polar residues" evidence="1">
    <location>
        <begin position="431"/>
        <end position="449"/>
    </location>
</feature>
<dbReference type="EMBL" id="JANBOJ010000473">
    <property type="protein sequence ID" value="KAJ1719157.1"/>
    <property type="molecule type" value="Genomic_DNA"/>
</dbReference>
<keyword evidence="6" id="KW-1185">Reference proteome</keyword>
<feature type="domain" description="Meiotically up-regulated gene 62 protein-like alpha-beta" evidence="4">
    <location>
        <begin position="1434"/>
        <end position="1555"/>
    </location>
</feature>
<dbReference type="Pfam" id="PF24919">
    <property type="entry name" value="Mug62"/>
    <property type="match status" value="1"/>
</dbReference>
<feature type="region of interest" description="Disordered" evidence="1">
    <location>
        <begin position="308"/>
        <end position="337"/>
    </location>
</feature>
<feature type="region of interest" description="Disordered" evidence="1">
    <location>
        <begin position="147"/>
        <end position="185"/>
    </location>
</feature>
<feature type="region of interest" description="Disordered" evidence="1">
    <location>
        <begin position="419"/>
        <end position="449"/>
    </location>
</feature>
<feature type="compositionally biased region" description="Low complexity" evidence="1">
    <location>
        <begin position="310"/>
        <end position="323"/>
    </location>
</feature>
<dbReference type="SUPFAM" id="SSF56801">
    <property type="entry name" value="Acetyl-CoA synthetase-like"/>
    <property type="match status" value="3"/>
</dbReference>
<dbReference type="GO" id="GO:0005829">
    <property type="term" value="C:cytosol"/>
    <property type="evidence" value="ECO:0007669"/>
    <property type="project" value="TreeGrafter"/>
</dbReference>
<evidence type="ECO:0000259" key="4">
    <source>
        <dbReference type="Pfam" id="PF24919"/>
    </source>
</evidence>
<comment type="caution">
    <text evidence="5">The sequence shown here is derived from an EMBL/GenBank/DDBJ whole genome shotgun (WGS) entry which is preliminary data.</text>
</comment>
<dbReference type="InterPro" id="IPR042099">
    <property type="entry name" value="ANL_N_sf"/>
</dbReference>
<feature type="non-terminal residue" evidence="5">
    <location>
        <position position="2233"/>
    </location>
</feature>
<feature type="region of interest" description="Disordered" evidence="1">
    <location>
        <begin position="715"/>
        <end position="740"/>
    </location>
</feature>
<dbReference type="Gene3D" id="3.40.50.12780">
    <property type="entry name" value="N-terminal domain of ligase-like"/>
    <property type="match status" value="3"/>
</dbReference>
<name>A0A9W8CPT2_9FUNG</name>
<dbReference type="InterPro" id="IPR056881">
    <property type="entry name" value="Mug62_dom"/>
</dbReference>
<dbReference type="OrthoDB" id="69964at2759"/>
<feature type="compositionally biased region" description="Low complexity" evidence="1">
    <location>
        <begin position="85"/>
        <end position="95"/>
    </location>
</feature>
<protein>
    <recommendedName>
        <fullName evidence="7">DMAP1-binding domain-containing protein</fullName>
    </recommendedName>
</protein>
<proteinExistence type="predicted"/>
<evidence type="ECO:0000313" key="5">
    <source>
        <dbReference type="EMBL" id="KAJ1719157.1"/>
    </source>
</evidence>
<gene>
    <name evidence="5" type="ORF">LPJ53_006026</name>
</gene>
<feature type="domain" description="AMP-dependent synthetase/ligase" evidence="2">
    <location>
        <begin position="1608"/>
        <end position="2022"/>
    </location>
</feature>
<feature type="region of interest" description="Disordered" evidence="1">
    <location>
        <begin position="524"/>
        <end position="578"/>
    </location>
</feature>
<sequence length="2233" mass="235343">MDIGIEQHIFDELPPAYQMRIRDIEQELKDGEITQKGFGKRLERIMHEYQASANVGGDKPDSEAHFQMMVTPAAGQSTYDSLPASRSSTNTSSTNLMYTPRGSDSPAEPAVVSRSQAAVPVRPPNYDARKSTAMGFRKPGINFEALLDDFGSGENDEDDNGSGAATGYQSQGSTKPVASPPIPSLKYASSIDRSRESMQFGFSLGSPLQSVPPVPALPQTNHHHHHHHHEAYGAGGEGNTGEYDEMTSGRAYNVLSDIMDPYGTQSSRNGQELYSDDDESNNSMLDEMVDLEPTGYNPDIVSAQSTLSRAHGSAAANGQSAGSLSETTRTNSVVNTQGMKPEPMRVAAARDMAELLASTHLLSPDTPTVGLFIHNNIAPDATVAAAAFATKKPGPPPVPLSAIVTSGPIMSPVSGVQESSFEDELGGAQRRLSSTSGVTDNPATSTSGVGTITLEDMAAANIGQRDHVQMDDVSAVQGEMQVGMRRGSERSVQHNKRNSIQSAAFGSLDVVKGDRAFPALREQSGVAPPSAQLPPVPALPQQQQQTDNSPRVSRRPTYNGRGGSRRPTNGGMGPSRMSYYPAEAEAELEAPANFDMLAVADHINSRGGDEQSRALEYAEMAGGSHSMQFTFEESAAMSMDAQAYLEMSGPETQKGVIDQGDGSREDVLGRQRQSSYIYENPLTYEDWDASMQVRDSHGAEYEVLAQQQQQRLQQQQQQQLEQEQQPHQHHQQQQQQQQQQFYDIPSAQPLYQELQQQQQLDNTVAADAEIGAIVYPRTAGDEAYSSKLKHVMSFSNLAAVLRHRAASTPSDTAYSCVDAKAKEIGSWTWGALDVRARQIVSVLRGSGVTQRGARVALVYRKYEMLDFVGSLFGCFYGGMCAVPIVAGDSYAELVHVLNSTGAAVVLTTELNSRALQKDLAQNNVGAGWPTDVRWVRTDHLGGHVLSAVGAQSASSQHQARAAATADVAAAEDVRTDDIAADDVAYIEFSKSPNGELKGVQVTHGATMAQSAVWMMSTGMLDIGRKYKHRVELDDVGGGGGGGRLSSSGRKWAGSGILGRLRNVGSLPKMRRGSRGRDSASLAGGVRGRAASNLSTLSAGVESCPAPEPQGYGHGLGAAHTAAAAAAAAASPSAAVFADVVVFYVEPRQHVGLVYGVLGGCYGGHQTVYASSAVCDAAGAYLNVLTRYGATVALGDYAGLQAVLQAATDEPLAVAGFSKKTAPSLARLRLVLIDTLFIDAAFHAAFNRSVLHPFGCAYRSIEDTEGHAVVTAVCTLAEHGSRLLAMRDCLARSDGAALTLDRAALRLNRVERVADDGDAAERLGTARMQAFGPPALGATVAVVDPETRELCGADAVGELWVATGSNGGGGGGAFWGLPKLSASIFAARFTYAGGACASAAAYLRTGLMGAVVAGQVLVLGFYEDRIRTVADEPAAALAFHYAADINATVRRLLPQIAECAAFELYANDTHLAVVAAEVRHSAGMPRALADEVYGVLRARHALSAFAVALCPPGSLPRAFQYGKRAVNAQLCRHQFESGRVTCSYVRMGADDLFLNLAGAHAHDFDAMDPSVARYGRWTQQTSLEPPLPPVDARSGADLGAFATIGEVLAWRAAATPDAVAYVPHDERGRALPPVSYDALAARVGGAAARLGDRRGGGVRPGDHVLVCVAASADLAVAVQACMAAGAVPVVVQPPDAARLADDLPPMLAAVRELGVRLVLADAAAAAVLRSKALDAALKVPALRALLGGRRMPPTLALDAGASAALRPAAPDARRAALVMVFAGAQPSTPRLVGYAHAALLRFCAQQMGDFQMRADAPLLSSVRAYAGYGLLHHALLGVFVGCATLLLPPAAFFAAPHMWVDLVRRHGVRDAFATLPMLQHAARALPPAYAAQAAGALASVRNMIVATDERVDPDELQALHGLLAALGLPAGALSPLYAAQTNACISTRAYLGVPPLTLALDPLALRHARVVALDADEVDGRALTLQDSGKVSGSTMVAIVDPATRSPLPAGAVGEVWVASQSNALFRRTPLAGAAAAGAAASSPVHPPDHQDFAHLAGCPDLFARTGDLGFLYLPLPAGESAAEPYLFVAGKVDATFNVAGLMYFYADVERVVLDALVDTAAADAFGIDTCVVFQTPAAQTPDAPLRLVAAVAMRQWSADAQHMGALPNAACLVFASVLDRHQVVLDEVLFVPRDVLPASRIDERRRRTLRGLYEASKLGGYPAFPVVNSPVLG</sequence>
<dbReference type="PANTHER" id="PTHR22754">
    <property type="entry name" value="DISCO-INTERACTING PROTEIN 2 DIP2 -RELATED"/>
    <property type="match status" value="1"/>
</dbReference>
<feature type="region of interest" description="Disordered" evidence="1">
    <location>
        <begin position="202"/>
        <end position="244"/>
    </location>
</feature>
<dbReference type="Pfam" id="PF23024">
    <property type="entry name" value="AMP-dom_DIP2-like"/>
    <property type="match status" value="1"/>
</dbReference>
<evidence type="ECO:0000259" key="2">
    <source>
        <dbReference type="Pfam" id="PF00501"/>
    </source>
</evidence>
<feature type="domain" description="AMP-binding enzyme C-terminal" evidence="3">
    <location>
        <begin position="2095"/>
        <end position="2214"/>
    </location>
</feature>
<feature type="compositionally biased region" description="Polar residues" evidence="1">
    <location>
        <begin position="324"/>
        <end position="337"/>
    </location>
</feature>
<dbReference type="Proteomes" id="UP001149813">
    <property type="component" value="Unassembled WGS sequence"/>
</dbReference>
<organism evidence="5 6">
    <name type="scientific">Coemansia erecta</name>
    <dbReference type="NCBI Taxonomy" id="147472"/>
    <lineage>
        <taxon>Eukaryota</taxon>
        <taxon>Fungi</taxon>
        <taxon>Fungi incertae sedis</taxon>
        <taxon>Zoopagomycota</taxon>
        <taxon>Kickxellomycotina</taxon>
        <taxon>Kickxellomycetes</taxon>
        <taxon>Kickxellales</taxon>
        <taxon>Kickxellaceae</taxon>
        <taxon>Coemansia</taxon>
    </lineage>
</organism>
<dbReference type="Gene3D" id="3.30.300.30">
    <property type="match status" value="2"/>
</dbReference>
<dbReference type="Pfam" id="PF00501">
    <property type="entry name" value="AMP-binding"/>
    <property type="match status" value="2"/>
</dbReference>
<reference evidence="5" key="1">
    <citation type="submission" date="2022-07" db="EMBL/GenBank/DDBJ databases">
        <title>Phylogenomic reconstructions and comparative analyses of Kickxellomycotina fungi.</title>
        <authorList>
            <person name="Reynolds N.K."/>
            <person name="Stajich J.E."/>
            <person name="Barry K."/>
            <person name="Grigoriev I.V."/>
            <person name="Crous P."/>
            <person name="Smith M.E."/>
        </authorList>
    </citation>
    <scope>NUCLEOTIDE SEQUENCE</scope>
    <source>
        <strain evidence="5">NBRC 32514</strain>
    </source>
</reference>
<dbReference type="InterPro" id="IPR000873">
    <property type="entry name" value="AMP-dep_synth/lig_dom"/>
</dbReference>
<evidence type="ECO:0000259" key="3">
    <source>
        <dbReference type="Pfam" id="PF23024"/>
    </source>
</evidence>
<accession>A0A9W8CPT2</accession>
<feature type="region of interest" description="Disordered" evidence="1">
    <location>
        <begin position="76"/>
        <end position="132"/>
    </location>
</feature>
<evidence type="ECO:0000313" key="6">
    <source>
        <dbReference type="Proteomes" id="UP001149813"/>
    </source>
</evidence>
<dbReference type="PANTHER" id="PTHR22754:SF32">
    <property type="entry name" value="DISCO-INTERACTING PROTEIN 2"/>
    <property type="match status" value="1"/>
</dbReference>
<dbReference type="InterPro" id="IPR025110">
    <property type="entry name" value="AMP-bd_C"/>
</dbReference>
<feature type="region of interest" description="Disordered" evidence="1">
    <location>
        <begin position="1067"/>
        <end position="1086"/>
    </location>
</feature>
<evidence type="ECO:0000256" key="1">
    <source>
        <dbReference type="SAM" id="MobiDB-lite"/>
    </source>
</evidence>
<feature type="compositionally biased region" description="Polar residues" evidence="1">
    <location>
        <begin position="167"/>
        <end position="176"/>
    </location>
</feature>
<feature type="region of interest" description="Disordered" evidence="1">
    <location>
        <begin position="652"/>
        <end position="672"/>
    </location>
</feature>
<dbReference type="InterPro" id="IPR045851">
    <property type="entry name" value="AMP-bd_C_sf"/>
</dbReference>